<feature type="transmembrane region" description="Helical" evidence="5">
    <location>
        <begin position="489"/>
        <end position="509"/>
    </location>
</feature>
<dbReference type="AlphaFoldDB" id="D6TKD9"/>
<keyword evidence="3 5" id="KW-1133">Transmembrane helix</keyword>
<organism evidence="7 8">
    <name type="scientific">Ktedonobacter racemifer DSM 44963</name>
    <dbReference type="NCBI Taxonomy" id="485913"/>
    <lineage>
        <taxon>Bacteria</taxon>
        <taxon>Bacillati</taxon>
        <taxon>Chloroflexota</taxon>
        <taxon>Ktedonobacteria</taxon>
        <taxon>Ktedonobacterales</taxon>
        <taxon>Ktedonobacteraceae</taxon>
        <taxon>Ktedonobacter</taxon>
    </lineage>
</organism>
<evidence type="ECO:0000256" key="4">
    <source>
        <dbReference type="ARBA" id="ARBA00023136"/>
    </source>
</evidence>
<dbReference type="InterPro" id="IPR011701">
    <property type="entry name" value="MFS"/>
</dbReference>
<feature type="transmembrane region" description="Helical" evidence="5">
    <location>
        <begin position="300"/>
        <end position="320"/>
    </location>
</feature>
<feature type="transmembrane region" description="Helical" evidence="5">
    <location>
        <begin position="427"/>
        <end position="444"/>
    </location>
</feature>
<evidence type="ECO:0000256" key="5">
    <source>
        <dbReference type="SAM" id="Phobius"/>
    </source>
</evidence>
<feature type="transmembrane region" description="Helical" evidence="5">
    <location>
        <begin position="174"/>
        <end position="197"/>
    </location>
</feature>
<keyword evidence="4 5" id="KW-0472">Membrane</keyword>
<feature type="transmembrane region" description="Helical" evidence="5">
    <location>
        <begin position="113"/>
        <end position="132"/>
    </location>
</feature>
<dbReference type="PROSITE" id="PS50850">
    <property type="entry name" value="MFS"/>
    <property type="match status" value="1"/>
</dbReference>
<keyword evidence="8" id="KW-1185">Reference proteome</keyword>
<dbReference type="InterPro" id="IPR036259">
    <property type="entry name" value="MFS_trans_sf"/>
</dbReference>
<keyword evidence="2 5" id="KW-0812">Transmembrane</keyword>
<evidence type="ECO:0000259" key="6">
    <source>
        <dbReference type="PROSITE" id="PS50850"/>
    </source>
</evidence>
<protein>
    <submittedName>
        <fullName evidence="7">Major facilitator superfamily MFS_1</fullName>
    </submittedName>
</protein>
<dbReference type="GO" id="GO:0005886">
    <property type="term" value="C:plasma membrane"/>
    <property type="evidence" value="ECO:0007669"/>
    <property type="project" value="UniProtKB-SubCell"/>
</dbReference>
<proteinExistence type="predicted"/>
<dbReference type="InParanoid" id="D6TKD9"/>
<accession>D6TKD9</accession>
<gene>
    <name evidence="7" type="ORF">Krac_7530</name>
</gene>
<feature type="transmembrane region" description="Helical" evidence="5">
    <location>
        <begin position="361"/>
        <end position="380"/>
    </location>
</feature>
<evidence type="ECO:0000256" key="3">
    <source>
        <dbReference type="ARBA" id="ARBA00022989"/>
    </source>
</evidence>
<feature type="transmembrane region" description="Helical" evidence="5">
    <location>
        <begin position="75"/>
        <end position="101"/>
    </location>
</feature>
<dbReference type="PANTHER" id="PTHR23528:SF1">
    <property type="entry name" value="MAJOR FACILITATOR SUPERFAMILY (MFS) PROFILE DOMAIN-CONTAINING PROTEIN"/>
    <property type="match status" value="1"/>
</dbReference>
<evidence type="ECO:0000313" key="7">
    <source>
        <dbReference type="EMBL" id="EFH86239.1"/>
    </source>
</evidence>
<evidence type="ECO:0000256" key="2">
    <source>
        <dbReference type="ARBA" id="ARBA00022692"/>
    </source>
</evidence>
<evidence type="ECO:0000313" key="8">
    <source>
        <dbReference type="Proteomes" id="UP000004508"/>
    </source>
</evidence>
<dbReference type="OrthoDB" id="9796441at2"/>
<dbReference type="eggNOG" id="COG2814">
    <property type="taxonomic scope" value="Bacteria"/>
</dbReference>
<dbReference type="FunCoup" id="D6TKD9">
    <property type="interactions" value="76"/>
</dbReference>
<name>D6TKD9_KTERA</name>
<dbReference type="eggNOG" id="COG2211">
    <property type="taxonomic scope" value="Bacteria"/>
</dbReference>
<feature type="transmembrane region" description="Helical" evidence="5">
    <location>
        <begin position="400"/>
        <end position="418"/>
    </location>
</feature>
<feature type="transmembrane region" description="Helical" evidence="5">
    <location>
        <begin position="332"/>
        <end position="349"/>
    </location>
</feature>
<feature type="transmembrane region" description="Helical" evidence="5">
    <location>
        <begin position="152"/>
        <end position="168"/>
    </location>
</feature>
<dbReference type="PANTHER" id="PTHR23528">
    <property type="match status" value="1"/>
</dbReference>
<evidence type="ECO:0000256" key="1">
    <source>
        <dbReference type="ARBA" id="ARBA00004651"/>
    </source>
</evidence>
<dbReference type="PROSITE" id="PS00216">
    <property type="entry name" value="SUGAR_TRANSPORT_1"/>
    <property type="match status" value="1"/>
</dbReference>
<feature type="transmembrane region" description="Helical" evidence="5">
    <location>
        <begin position="209"/>
        <end position="233"/>
    </location>
</feature>
<dbReference type="Pfam" id="PF07690">
    <property type="entry name" value="MFS_1"/>
    <property type="match status" value="1"/>
</dbReference>
<feature type="transmembrane region" description="Helical" evidence="5">
    <location>
        <begin position="245"/>
        <end position="268"/>
    </location>
</feature>
<dbReference type="EMBL" id="ADVG01000002">
    <property type="protein sequence ID" value="EFH86239.1"/>
    <property type="molecule type" value="Genomic_DNA"/>
</dbReference>
<reference evidence="7 8" key="1">
    <citation type="journal article" date="2011" name="Stand. Genomic Sci.">
        <title>Non-contiguous finished genome sequence and contextual data of the filamentous soil bacterium Ktedonobacter racemifer type strain (SOSP1-21).</title>
        <authorList>
            <person name="Chang Y.J."/>
            <person name="Land M."/>
            <person name="Hauser L."/>
            <person name="Chertkov O."/>
            <person name="Del Rio T.G."/>
            <person name="Nolan M."/>
            <person name="Copeland A."/>
            <person name="Tice H."/>
            <person name="Cheng J.F."/>
            <person name="Lucas S."/>
            <person name="Han C."/>
            <person name="Goodwin L."/>
            <person name="Pitluck S."/>
            <person name="Ivanova N."/>
            <person name="Ovchinikova G."/>
            <person name="Pati A."/>
            <person name="Chen A."/>
            <person name="Palaniappan K."/>
            <person name="Mavromatis K."/>
            <person name="Liolios K."/>
            <person name="Brettin T."/>
            <person name="Fiebig A."/>
            <person name="Rohde M."/>
            <person name="Abt B."/>
            <person name="Goker M."/>
            <person name="Detter J.C."/>
            <person name="Woyke T."/>
            <person name="Bristow J."/>
            <person name="Eisen J.A."/>
            <person name="Markowitz V."/>
            <person name="Hugenholtz P."/>
            <person name="Kyrpides N.C."/>
            <person name="Klenk H.P."/>
            <person name="Lapidus A."/>
        </authorList>
    </citation>
    <scope>NUCLEOTIDE SEQUENCE [LARGE SCALE GENOMIC DNA]</scope>
    <source>
        <strain evidence="8">DSM 44963</strain>
    </source>
</reference>
<comment type="subcellular location">
    <subcellularLocation>
        <location evidence="1">Cell membrane</location>
        <topology evidence="1">Multi-pass membrane protein</topology>
    </subcellularLocation>
</comment>
<dbReference type="GO" id="GO:0022857">
    <property type="term" value="F:transmembrane transporter activity"/>
    <property type="evidence" value="ECO:0007669"/>
    <property type="project" value="InterPro"/>
</dbReference>
<feature type="transmembrane region" description="Helical" evidence="5">
    <location>
        <begin position="450"/>
        <end position="468"/>
    </location>
</feature>
<dbReference type="SUPFAM" id="SSF103473">
    <property type="entry name" value="MFS general substrate transporter"/>
    <property type="match status" value="1"/>
</dbReference>
<feature type="domain" description="Major facilitator superfamily (MFS) profile" evidence="6">
    <location>
        <begin position="74"/>
        <end position="547"/>
    </location>
</feature>
<sequence length="548" mass="60061">MKRVNSYSHGGEITRDLASMAFLFILRYATLRELNAPFFISNEEASTNMETVQQAEDDAQYGAAPHLPRLRWTRILAISIFALALNFQWAALGTIILPSQVFKMVGDLDKGTALAFVLIPGAFVSLFSNPLFGWLSDRTRGRLAVWGRRRPYILLGTLASMFCLGWMATAPNVLTLAIAYALTQFVSNAAQAPFHALLPDIVPPEQRGLTSGVISLMLIFGNIGGVLVAGNLINSSLPLASYTQGLWLTYGLIIAVLLVFMLITLIFVRELPVQAHSAEAEQAATGTTRKPWYTLPAMRTLAASLVVALLAWGLITLWNTWRVAGLEISSNFEQVIIEIIITVGILRLFDFRPRRDPDFAWVLATRLIMMLGIYTIQSFLQYYMRDVVHAPHPEQQTTTFLIIVSLTSLLSAFAAGWISDYLGRKRVIYISGALMAVVGVVFVVTQSLQLVIAAGAIFGLGYGAYQSVDWALVADTLPSQKNHARDMGVWNVALSLSQVIAPVLGGPLLDSFARAGHPVLGYQVIFGMSIIYCIAGTITVRFIRGVKG</sequence>
<dbReference type="Pfam" id="PF13347">
    <property type="entry name" value="MFS_2"/>
    <property type="match status" value="1"/>
</dbReference>
<comment type="caution">
    <text evidence="7">The sequence shown here is derived from an EMBL/GenBank/DDBJ whole genome shotgun (WGS) entry which is preliminary data.</text>
</comment>
<dbReference type="InterPro" id="IPR020846">
    <property type="entry name" value="MFS_dom"/>
</dbReference>
<dbReference type="Gene3D" id="1.20.1250.20">
    <property type="entry name" value="MFS general substrate transporter like domains"/>
    <property type="match status" value="2"/>
</dbReference>
<dbReference type="Proteomes" id="UP000004508">
    <property type="component" value="Unassembled WGS sequence"/>
</dbReference>
<dbReference type="InterPro" id="IPR005829">
    <property type="entry name" value="Sugar_transporter_CS"/>
</dbReference>
<feature type="transmembrane region" description="Helical" evidence="5">
    <location>
        <begin position="521"/>
        <end position="543"/>
    </location>
</feature>
<dbReference type="STRING" id="485913.Krac_7530"/>